<dbReference type="InterPro" id="IPR021005">
    <property type="entry name" value="Znf_CGNR"/>
</dbReference>
<protein>
    <submittedName>
        <fullName evidence="2">Putative RNA-binding Zn ribbon-like protein</fullName>
    </submittedName>
</protein>
<dbReference type="InterPro" id="IPR010852">
    <property type="entry name" value="ABATE"/>
</dbReference>
<dbReference type="Gene3D" id="1.10.3300.10">
    <property type="entry name" value="Jann2411-like domain"/>
    <property type="match status" value="1"/>
</dbReference>
<proteinExistence type="predicted"/>
<comment type="caution">
    <text evidence="2">The sequence shown here is derived from an EMBL/GenBank/DDBJ whole genome shotgun (WGS) entry which is preliminary data.</text>
</comment>
<dbReference type="PANTHER" id="PTHR35525">
    <property type="entry name" value="BLL6575 PROTEIN"/>
    <property type="match status" value="1"/>
</dbReference>
<name>A0A495JQL4_9ACTN</name>
<dbReference type="Pfam" id="PF07336">
    <property type="entry name" value="ABATE"/>
    <property type="match status" value="1"/>
</dbReference>
<keyword evidence="3" id="KW-1185">Reference proteome</keyword>
<dbReference type="InterPro" id="IPR023286">
    <property type="entry name" value="ABATE_dom_sf"/>
</dbReference>
<accession>A0A495JQL4</accession>
<dbReference type="PANTHER" id="PTHR35525:SF3">
    <property type="entry name" value="BLL6575 PROTEIN"/>
    <property type="match status" value="1"/>
</dbReference>
<organism evidence="2 3">
    <name type="scientific">Micromonospora pisi</name>
    <dbReference type="NCBI Taxonomy" id="589240"/>
    <lineage>
        <taxon>Bacteria</taxon>
        <taxon>Bacillati</taxon>
        <taxon>Actinomycetota</taxon>
        <taxon>Actinomycetes</taxon>
        <taxon>Micromonosporales</taxon>
        <taxon>Micromonosporaceae</taxon>
        <taxon>Micromonospora</taxon>
    </lineage>
</organism>
<evidence type="ECO:0000313" key="3">
    <source>
        <dbReference type="Proteomes" id="UP000277671"/>
    </source>
</evidence>
<sequence length="211" mass="23195">MIAAATGLVLRTPDGTPYLFDPGTLCLDLLTAGGPGVLARYDVLHEPSDLANWLSLSRLRLDPADVRVTSDDVQTARRLRDALWQLTRACARGETRRAEDLDEVNRAALPAPLVPQITPTATRGWQLPADGAQALSTIARDAVELFTGPHADRIRECSAPDCYLIFVDVSRSLRRRWCAMEACGNRHKVRALRARRNANEAPMDTSPDSAR</sequence>
<dbReference type="EMBL" id="RBKT01000001">
    <property type="protein sequence ID" value="RKR91267.1"/>
    <property type="molecule type" value="Genomic_DNA"/>
</dbReference>
<dbReference type="Proteomes" id="UP000277671">
    <property type="component" value="Unassembled WGS sequence"/>
</dbReference>
<evidence type="ECO:0000313" key="2">
    <source>
        <dbReference type="EMBL" id="RKR91267.1"/>
    </source>
</evidence>
<dbReference type="Pfam" id="PF11706">
    <property type="entry name" value="zf-CGNR"/>
    <property type="match status" value="1"/>
</dbReference>
<reference evidence="2 3" key="1">
    <citation type="submission" date="2018-10" db="EMBL/GenBank/DDBJ databases">
        <title>Sequencing the genomes of 1000 actinobacteria strains.</title>
        <authorList>
            <person name="Klenk H.-P."/>
        </authorList>
    </citation>
    <scope>NUCLEOTIDE SEQUENCE [LARGE SCALE GENOMIC DNA]</scope>
    <source>
        <strain evidence="2 3">DSM 45175</strain>
    </source>
</reference>
<dbReference type="OrthoDB" id="123307at2"/>
<dbReference type="SUPFAM" id="SSF160904">
    <property type="entry name" value="Jann2411-like"/>
    <property type="match status" value="1"/>
</dbReference>
<dbReference type="AlphaFoldDB" id="A0A495JQL4"/>
<evidence type="ECO:0000259" key="1">
    <source>
        <dbReference type="Pfam" id="PF11706"/>
    </source>
</evidence>
<gene>
    <name evidence="2" type="ORF">BDK92_5660</name>
</gene>
<dbReference type="RefSeq" id="WP_121159396.1">
    <property type="nucleotide sequence ID" value="NZ_RBKT01000001.1"/>
</dbReference>
<feature type="domain" description="Zinc finger CGNR" evidence="1">
    <location>
        <begin position="153"/>
        <end position="196"/>
    </location>
</feature>